<dbReference type="GO" id="GO:0003677">
    <property type="term" value="F:DNA binding"/>
    <property type="evidence" value="ECO:0007669"/>
    <property type="project" value="UniProtKB-KW"/>
</dbReference>
<dbReference type="PROSITE" id="PS50949">
    <property type="entry name" value="HTH_GNTR"/>
    <property type="match status" value="1"/>
</dbReference>
<dbReference type="SUPFAM" id="SSF46785">
    <property type="entry name" value="Winged helix' DNA-binding domain"/>
    <property type="match status" value="1"/>
</dbReference>
<evidence type="ECO:0000313" key="5">
    <source>
        <dbReference type="EMBL" id="RSD26809.1"/>
    </source>
</evidence>
<evidence type="ECO:0000256" key="1">
    <source>
        <dbReference type="ARBA" id="ARBA00023015"/>
    </source>
</evidence>
<name>A0A3R9E5U6_9BACI</name>
<keyword evidence="3" id="KW-0804">Transcription</keyword>
<comment type="caution">
    <text evidence="5">The sequence shown here is derived from an EMBL/GenBank/DDBJ whole genome shotgun (WGS) entry which is preliminary data.</text>
</comment>
<dbReference type="InterPro" id="IPR000524">
    <property type="entry name" value="Tscrpt_reg_HTH_GntR"/>
</dbReference>
<dbReference type="Proteomes" id="UP000279911">
    <property type="component" value="Unassembled WGS sequence"/>
</dbReference>
<dbReference type="GO" id="GO:0003700">
    <property type="term" value="F:DNA-binding transcription factor activity"/>
    <property type="evidence" value="ECO:0007669"/>
    <property type="project" value="InterPro"/>
</dbReference>
<dbReference type="RefSeq" id="WP_125480468.1">
    <property type="nucleotide sequence ID" value="NZ_RSFW01000014.1"/>
</dbReference>
<feature type="domain" description="HTH gntR-type" evidence="4">
    <location>
        <begin position="9"/>
        <end position="77"/>
    </location>
</feature>
<dbReference type="EMBL" id="RSFW01000014">
    <property type="protein sequence ID" value="RSD26809.1"/>
    <property type="molecule type" value="Genomic_DNA"/>
</dbReference>
<gene>
    <name evidence="5" type="ORF">EJA10_13205</name>
</gene>
<evidence type="ECO:0000313" key="6">
    <source>
        <dbReference type="Proteomes" id="UP000279911"/>
    </source>
</evidence>
<evidence type="ECO:0000256" key="2">
    <source>
        <dbReference type="ARBA" id="ARBA00023125"/>
    </source>
</evidence>
<dbReference type="CDD" id="cd07377">
    <property type="entry name" value="WHTH_GntR"/>
    <property type="match status" value="1"/>
</dbReference>
<dbReference type="OrthoDB" id="162505at2"/>
<keyword evidence="2" id="KW-0238">DNA-binding</keyword>
<protein>
    <submittedName>
        <fullName evidence="5">GntR family transcriptional regulator</fullName>
    </submittedName>
</protein>
<dbReference type="AlphaFoldDB" id="A0A3R9E5U6"/>
<dbReference type="PANTHER" id="PTHR38445">
    <property type="entry name" value="HTH-TYPE TRANSCRIPTIONAL REPRESSOR YTRA"/>
    <property type="match status" value="1"/>
</dbReference>
<sequence>MILNSESMKPIYVQIAEWLETEILGESIKSDEKVYSQYQLAEMLNINPATAAKGLNILADENILYKKRGLGMFVSAEAKKIIAVKRRNQTLKSLVAELVREAEHLKVTEEELIAMIQEAKRELKGDS</sequence>
<accession>A0A3R9E5U6</accession>
<dbReference type="InterPro" id="IPR036390">
    <property type="entry name" value="WH_DNA-bd_sf"/>
</dbReference>
<evidence type="ECO:0000256" key="3">
    <source>
        <dbReference type="ARBA" id="ARBA00023163"/>
    </source>
</evidence>
<proteinExistence type="predicted"/>
<reference evidence="6" key="1">
    <citation type="submission" date="2018-12" db="EMBL/GenBank/DDBJ databases">
        <title>Bacillus chawlae sp. nov., Bacillus glennii sp. nov., and Bacillus saganii sp. nov. Isolated from the Vehicle Assembly Building at Kennedy Space Center where the Viking Spacecraft were Assembled.</title>
        <authorList>
            <person name="Seuylemezian A."/>
            <person name="Vaishampayan P."/>
        </authorList>
    </citation>
    <scope>NUCLEOTIDE SEQUENCE [LARGE SCALE GENOMIC DNA]</scope>
    <source>
        <strain evidence="6">DSM 13966</strain>
    </source>
</reference>
<dbReference type="InterPro" id="IPR036388">
    <property type="entry name" value="WH-like_DNA-bd_sf"/>
</dbReference>
<dbReference type="Gene3D" id="1.10.10.10">
    <property type="entry name" value="Winged helix-like DNA-binding domain superfamily/Winged helix DNA-binding domain"/>
    <property type="match status" value="1"/>
</dbReference>
<dbReference type="PANTHER" id="PTHR38445:SF9">
    <property type="entry name" value="HTH-TYPE TRANSCRIPTIONAL REPRESSOR YTRA"/>
    <property type="match status" value="1"/>
</dbReference>
<organism evidence="5 6">
    <name type="scientific">Mesobacillus subterraneus</name>
    <dbReference type="NCBI Taxonomy" id="285983"/>
    <lineage>
        <taxon>Bacteria</taxon>
        <taxon>Bacillati</taxon>
        <taxon>Bacillota</taxon>
        <taxon>Bacilli</taxon>
        <taxon>Bacillales</taxon>
        <taxon>Bacillaceae</taxon>
        <taxon>Mesobacillus</taxon>
    </lineage>
</organism>
<dbReference type="STRING" id="285983.UB32_08565"/>
<keyword evidence="1" id="KW-0805">Transcription regulation</keyword>
<evidence type="ECO:0000259" key="4">
    <source>
        <dbReference type="PROSITE" id="PS50949"/>
    </source>
</evidence>